<feature type="compositionally biased region" description="Low complexity" evidence="14">
    <location>
        <begin position="1814"/>
        <end position="1824"/>
    </location>
</feature>
<evidence type="ECO:0000256" key="8">
    <source>
        <dbReference type="ARBA" id="ARBA00023088"/>
    </source>
</evidence>
<dbReference type="GO" id="GO:0030246">
    <property type="term" value="F:carbohydrate binding"/>
    <property type="evidence" value="ECO:0007669"/>
    <property type="project" value="InterPro"/>
</dbReference>
<keyword evidence="7" id="KW-0106">Calcium</keyword>
<keyword evidence="15" id="KW-0472">Membrane</keyword>
<evidence type="ECO:0000256" key="3">
    <source>
        <dbReference type="ARBA" id="ARBA00022512"/>
    </source>
</evidence>
<evidence type="ECO:0000256" key="5">
    <source>
        <dbReference type="ARBA" id="ARBA00022729"/>
    </source>
</evidence>
<dbReference type="InterPro" id="IPR040806">
    <property type="entry name" value="SpuA_C"/>
</dbReference>
<protein>
    <recommendedName>
        <fullName evidence="11">pullulanase</fullName>
        <ecNumber evidence="11">3.2.1.41</ecNumber>
    </recommendedName>
    <alternativeName>
        <fullName evidence="12">Alpha-dextrin endo-1,6-alpha-glucosidase</fullName>
    </alternativeName>
    <alternativeName>
        <fullName evidence="13">Pullulan 6-glucanohydrolase</fullName>
    </alternativeName>
</protein>
<dbReference type="Pfam" id="PF03714">
    <property type="entry name" value="PUD"/>
    <property type="match status" value="2"/>
</dbReference>
<keyword evidence="15" id="KW-1133">Transmembrane helix</keyword>
<dbReference type="GO" id="GO:0005975">
    <property type="term" value="P:carbohydrate metabolic process"/>
    <property type="evidence" value="ECO:0007669"/>
    <property type="project" value="InterPro"/>
</dbReference>
<dbReference type="Gene3D" id="3.20.20.80">
    <property type="entry name" value="Glycosidases"/>
    <property type="match status" value="2"/>
</dbReference>
<dbReference type="SUPFAM" id="SSF81296">
    <property type="entry name" value="E set domains"/>
    <property type="match status" value="1"/>
</dbReference>
<dbReference type="SUPFAM" id="SSF51445">
    <property type="entry name" value="(Trans)glycosidases"/>
    <property type="match status" value="2"/>
</dbReference>
<dbReference type="Pfam" id="PF00746">
    <property type="entry name" value="Gram_pos_anchor"/>
    <property type="match status" value="1"/>
</dbReference>
<dbReference type="PANTHER" id="PTHR43002">
    <property type="entry name" value="GLYCOGEN DEBRANCHING ENZYME"/>
    <property type="match status" value="1"/>
</dbReference>
<dbReference type="EMBL" id="JAGKSQ010000004">
    <property type="protein sequence ID" value="MBP3951581.1"/>
    <property type="molecule type" value="Genomic_DNA"/>
</dbReference>
<evidence type="ECO:0000256" key="15">
    <source>
        <dbReference type="SAM" id="Phobius"/>
    </source>
</evidence>
<evidence type="ECO:0000256" key="7">
    <source>
        <dbReference type="ARBA" id="ARBA00022837"/>
    </source>
</evidence>
<evidence type="ECO:0000256" key="13">
    <source>
        <dbReference type="ARBA" id="ARBA00031076"/>
    </source>
</evidence>
<dbReference type="InterPro" id="IPR014756">
    <property type="entry name" value="Ig_E-set"/>
</dbReference>
<evidence type="ECO:0000256" key="14">
    <source>
        <dbReference type="SAM" id="MobiDB-lite"/>
    </source>
</evidence>
<evidence type="ECO:0000256" key="11">
    <source>
        <dbReference type="ARBA" id="ARBA00024062"/>
    </source>
</evidence>
<keyword evidence="3" id="KW-0134">Cell wall</keyword>
<gene>
    <name evidence="17" type="ORF">J7W16_10575</name>
</gene>
<evidence type="ECO:0000256" key="12">
    <source>
        <dbReference type="ARBA" id="ARBA00029618"/>
    </source>
</evidence>
<dbReference type="Pfam" id="PF18033">
    <property type="entry name" value="SpuA_C"/>
    <property type="match status" value="1"/>
</dbReference>
<dbReference type="EC" id="3.2.1.41" evidence="11"/>
<dbReference type="Pfam" id="PF00128">
    <property type="entry name" value="Alpha-amylase"/>
    <property type="match status" value="2"/>
</dbReference>
<sequence>MVFTLIFSLFVQPIAQIADAAEGEQVYDSVVLRGSADSLDWSSDNNPLVYDTEEKRWISEPISLQGGEAVEFKFVMDGTWLEGENLTFTPPQDGEYYFFFDPSNERAVDVRFDSTKYSGRLTLEVTLPEETPGWITPTVASSLNGFNYTVTPMNKTEDGKWRIELAGEAGDTITYLYALGDKKFAEAVSDNRQAEFTAEGTLYEDTVVEWKAIPVAKNVSHDFQYAPSIPSSADEVTITTTVQHYGPITNGGIYYTIDGSSPEGQRGEATVGSFAPMEVSSSEDQNGLFTTIFTGVIPAQANETPVKYKVDVWDEAGANSQFADTNSQTAAEATEFAYYVDAFATPDWAKNATIYHIFVDRFKDGNTENNYDVNTSLPVEERLKGWMGGDLEGVIQELDYLDELGVDTLWLSPVFEGPYSHGYHPADFKNIDQNFGTIELMKELIDQAHAKGFKVIYDFVPNHTSEHHPYFQEAKKDQGSEYFDWYTFTNWPTEYNAFQGIGELPELNNDHPETREYILNDVVPFWLEELNFDGFRLDYAKGPSYSYWVDFRHAVKQLDEDAYIFGEVWDSREKINSYAGKLDGAVDFGFHDTAKSVFANDGSFRDLNNLIIENASTYHSEYIMTSFLDNHDVPRFLHAAENDVEKLKLASVAQFTLPGSPVIYYGTEVGLSQSQDHSNYTEWADRWYREMMLWEDGEQDLDLLQHYKDIIEMRNDHSTLRNGVYKDILVEQDVMAYERSDKNGTYLVVLNKSSETKTFDLAELYNRSSAESVKLTNLLTDVEHGAEDGKVGITIDSNAFAVYQLNGEFGEPSVVDPGEIPENTLRVHYERADNNFETIGLWLWDDVATPSTNWSSGATPFNKEQTDDYGAYVDVELIEDPGKVGFLLVDRVSGEKEGGDKAVDLSSGINEIWIKQGSDEVFTYEPVDLPENTVRIHYDRDDNAFNDLGVWVWEDVVAPSENWPMGAIPFNEEQMDRYGAYVDVELTEGAEKLGFLLVNRATGENIDGDKSFSLLDRYNRLWIKEGDDTVYTSPAWEVPIALQTGELLSTSKIRLGFTMTEGLNEEELVDLIQITDKDSKAVNVEAASITGDKTVEVTAAFETNKAPYLVTFGGKTVTAKAGWRMLDEMYQYDGDDLGATYHEDGHVSLKLWAPVASEVVVNFYDKADPTTEIGVRNLTKGEHGVWSVDITSKDLDVKDLRGYYYQYEVTNNGETKKVLDPYAKSMAPFTVSSSGETGEDGDSVGKAAIVDLAETNPEGFDFANIEGYEQREDAIIWEVHVRDFTSDPSIEEDLGERWGTYRAFIDKLDYIKSLGVTHVQLLPVMAWYYGNETNMGERELEYSSADNDYNWGYDPHNYFTPDGAYSENPEDAELRIKELKELIDAIHDAGMGVVLDNVYTHMASSSLLEDIVPDYYFWKNANGNFVGGFGNNLATNHKMAEKLMIDSVKYWFEEFKIDGMRWDMMGDGTYEAVQNAYDAAAEINPNALFIGEGWRTFSGHLADLELEGKGADQDWMDQTDSVGVFSDELRNELKSGFGSEGEPRFITGGARNIDSIFNNIKAQPSNTPSDDPGDMVQYIAAHDNLPLYDVIAQSIKKDPSVAENNLEIHKRIRIGNAMVLTSQGTAFIHAGQEYGRTKQWKGEGVPEQKYHELTDEDGNSFGYFIHDSYDSSDAINMFDWSKATDDNLYPVNHTTREYTAGLIKLRKSTNAFRLGTMDLVNTNVTLIEAPEMKETDLIIGFKNVSTDETGTYYTFINADNAQRTLTLEEDLTQGTIIVDNDEAGTVEVSSRSGVELTSNSIIIEPLTTVVIKVGGPPTTGTPGEPETPETPAPETPGEPERPETPAPGTPGEPERPETPAPGTPGESETPENPSSPNKQEDLVTVQPDITENIAKIKNDFIEKMTMNGTLELNLTENNEVEQVLLTNEQIKALKEKNGKLVLKNKHVELAIPVVIFPNEEITIELKRLKQFNNDISSVYNFTIFVGDDGEKLSSFEEGIELIFTVDTTAVKSLDTLKVFYLNEETNNWEVVGGSYKDGKVTATTTHFSTFTVLEAEEGSEVLPNTATSTYNGLLFGLLILVFGFVVALVSNRKKNML</sequence>
<evidence type="ECO:0000256" key="6">
    <source>
        <dbReference type="ARBA" id="ARBA00022801"/>
    </source>
</evidence>
<dbReference type="Gene3D" id="2.60.40.1180">
    <property type="entry name" value="Golgi alpha-mannosidase II"/>
    <property type="match status" value="2"/>
</dbReference>
<evidence type="ECO:0000313" key="18">
    <source>
        <dbReference type="Proteomes" id="UP000678228"/>
    </source>
</evidence>
<dbReference type="Gene3D" id="2.60.40.1220">
    <property type="match status" value="1"/>
</dbReference>
<proteinExistence type="inferred from homology"/>
<dbReference type="SMART" id="SM00642">
    <property type="entry name" value="Aamy"/>
    <property type="match status" value="1"/>
</dbReference>
<dbReference type="InterPro" id="IPR014755">
    <property type="entry name" value="Cu-Rt/internalin_Ig-like"/>
</dbReference>
<dbReference type="InterPro" id="IPR005323">
    <property type="entry name" value="CBM41_pullulanase"/>
</dbReference>
<evidence type="ECO:0000259" key="16">
    <source>
        <dbReference type="SMART" id="SM00642"/>
    </source>
</evidence>
<dbReference type="InterPro" id="IPR013780">
    <property type="entry name" value="Glyco_hydro_b"/>
</dbReference>
<dbReference type="Proteomes" id="UP000678228">
    <property type="component" value="Unassembled WGS sequence"/>
</dbReference>
<comment type="similarity">
    <text evidence="2">Belongs to the glycosyl hydrolase 13 family.</text>
</comment>
<dbReference type="InterPro" id="IPR011838">
    <property type="entry name" value="Pullulan_Gpos"/>
</dbReference>
<keyword evidence="5" id="KW-0732">Signal</keyword>
<dbReference type="Gene3D" id="2.60.40.10">
    <property type="entry name" value="Immunoglobulins"/>
    <property type="match status" value="1"/>
</dbReference>
<keyword evidence="6 17" id="KW-0378">Hydrolase</keyword>
<dbReference type="InterPro" id="IPR004193">
    <property type="entry name" value="Glyco_hydro_13_N"/>
</dbReference>
<dbReference type="InterPro" id="IPR019931">
    <property type="entry name" value="LPXTG_anchor"/>
</dbReference>
<dbReference type="SUPFAM" id="SSF51011">
    <property type="entry name" value="Glycosyl hydrolase domain"/>
    <property type="match status" value="1"/>
</dbReference>
<evidence type="ECO:0000256" key="9">
    <source>
        <dbReference type="ARBA" id="ARBA00023295"/>
    </source>
</evidence>
<comment type="subcellular location">
    <subcellularLocation>
        <location evidence="1">Secreted</location>
        <location evidence="1">Cell wall</location>
        <topology evidence="1">Peptidoglycan-anchor</topology>
    </subcellularLocation>
</comment>
<comment type="caution">
    <text evidence="17">The sequence shown here is derived from an EMBL/GenBank/DDBJ whole genome shotgun (WGS) entry which is preliminary data.</text>
</comment>
<dbReference type="InterPro" id="IPR045857">
    <property type="entry name" value="O16G_dom_2"/>
</dbReference>
<keyword evidence="18" id="KW-1185">Reference proteome</keyword>
<dbReference type="InterPro" id="IPR006047">
    <property type="entry name" value="GH13_cat_dom"/>
</dbReference>
<organism evidence="17 18">
    <name type="scientific">Halalkalibacter suaedae</name>
    <dbReference type="NCBI Taxonomy" id="2822140"/>
    <lineage>
        <taxon>Bacteria</taxon>
        <taxon>Bacillati</taxon>
        <taxon>Bacillota</taxon>
        <taxon>Bacilli</taxon>
        <taxon>Bacillales</taxon>
        <taxon>Bacillaceae</taxon>
        <taxon>Halalkalibacter</taxon>
    </lineage>
</organism>
<feature type="domain" description="Glycosyl hydrolase family 13 catalytic" evidence="16">
    <location>
        <begin position="356"/>
        <end position="714"/>
    </location>
</feature>
<feature type="transmembrane region" description="Helical" evidence="15">
    <location>
        <begin position="2070"/>
        <end position="2089"/>
    </location>
</feature>
<name>A0A941AP97_9BACI</name>
<dbReference type="CDD" id="cd11341">
    <property type="entry name" value="AmyAc_Pullulanase_LD-like"/>
    <property type="match status" value="1"/>
</dbReference>
<dbReference type="NCBIfam" id="TIGR02102">
    <property type="entry name" value="pullulan_Gpos"/>
    <property type="match status" value="1"/>
</dbReference>
<evidence type="ECO:0000256" key="1">
    <source>
        <dbReference type="ARBA" id="ARBA00004168"/>
    </source>
</evidence>
<feature type="region of interest" description="Disordered" evidence="14">
    <location>
        <begin position="1812"/>
        <end position="1886"/>
    </location>
</feature>
<evidence type="ECO:0000256" key="2">
    <source>
        <dbReference type="ARBA" id="ARBA00008061"/>
    </source>
</evidence>
<dbReference type="GO" id="GO:0051060">
    <property type="term" value="F:pullulanase activity"/>
    <property type="evidence" value="ECO:0007669"/>
    <property type="project" value="UniProtKB-EC"/>
</dbReference>
<evidence type="ECO:0000256" key="4">
    <source>
        <dbReference type="ARBA" id="ARBA00022525"/>
    </source>
</evidence>
<evidence type="ECO:0000313" key="17">
    <source>
        <dbReference type="EMBL" id="MBP3951581.1"/>
    </source>
</evidence>
<comment type="catalytic activity">
    <reaction evidence="10">
        <text>Hydrolysis of (1-&gt;6)-alpha-D-glucosidic linkages in pullulan, amylopectin and glycogen, and in the alpha- and beta-limit dextrins of amylopectin and glycogen.</text>
        <dbReference type="EC" id="3.2.1.41"/>
    </reaction>
</comment>
<dbReference type="SUPFAM" id="SSF49452">
    <property type="entry name" value="Starch-binding domain-like"/>
    <property type="match status" value="2"/>
</dbReference>
<dbReference type="InterPro" id="IPR013784">
    <property type="entry name" value="Carb-bd-like_fold"/>
</dbReference>
<dbReference type="Pfam" id="PF02922">
    <property type="entry name" value="CBM_48"/>
    <property type="match status" value="1"/>
</dbReference>
<dbReference type="Gene3D" id="2.60.40.1110">
    <property type="match status" value="2"/>
</dbReference>
<evidence type="ECO:0000256" key="10">
    <source>
        <dbReference type="ARBA" id="ARBA00023965"/>
    </source>
</evidence>
<keyword evidence="15" id="KW-0812">Transmembrane</keyword>
<dbReference type="CDD" id="cd11338">
    <property type="entry name" value="AmyAc_CMD"/>
    <property type="match status" value="1"/>
</dbReference>
<dbReference type="CDD" id="cd02860">
    <property type="entry name" value="E_set_Pullulanase"/>
    <property type="match status" value="1"/>
</dbReference>
<feature type="compositionally biased region" description="Low complexity" evidence="14">
    <location>
        <begin position="1863"/>
        <end position="1877"/>
    </location>
</feature>
<keyword evidence="8" id="KW-0572">Peptidoglycan-anchor</keyword>
<keyword evidence="9 17" id="KW-0326">Glycosidase</keyword>
<dbReference type="InterPro" id="IPR017853">
    <property type="entry name" value="GH"/>
</dbReference>
<dbReference type="InterPro" id="IPR013783">
    <property type="entry name" value="Ig-like_fold"/>
</dbReference>
<dbReference type="Gene3D" id="3.90.400.10">
    <property type="entry name" value="Oligo-1,6-glucosidase, Domain 2"/>
    <property type="match status" value="1"/>
</dbReference>
<dbReference type="CDD" id="cd10315">
    <property type="entry name" value="CBM41_pullulanase"/>
    <property type="match status" value="2"/>
</dbReference>
<keyword evidence="4" id="KW-0964">Secreted</keyword>
<accession>A0A941AP97</accession>
<reference evidence="17" key="1">
    <citation type="submission" date="2021-03" db="EMBL/GenBank/DDBJ databases">
        <title>Bacillus suaedae sp. nov., isolated from Suaeda aralocaspica.</title>
        <authorList>
            <person name="Lei R.F.R."/>
        </authorList>
    </citation>
    <scope>NUCLEOTIDE SEQUENCE</scope>
    <source>
        <strain evidence="17">YZJH907-2</strain>
    </source>
</reference>